<protein>
    <submittedName>
        <fullName evidence="1">Uncharacterized protein</fullName>
    </submittedName>
</protein>
<gene>
    <name evidence="1" type="ORF">CPT_Stitch56</name>
</gene>
<dbReference type="KEGG" id="vg:24598877"/>
<reference evidence="1 2" key="1">
    <citation type="journal article" date="2015" name="Genome Announc.">
        <title>Complete Genome of Salmonella enterica Serovar Typhimurium T5-Like Siphophage Stitch.</title>
        <authorList>
            <person name="Grover J.M."/>
            <person name="Luna A.J."/>
            <person name="Wood T.L."/>
            <person name="Chamakura K.R."/>
            <person name="Kuty Everett G.F."/>
        </authorList>
    </citation>
    <scope>NUCLEOTIDE SEQUENCE [LARGE SCALE GENOMIC DNA]</scope>
</reference>
<dbReference type="EMBL" id="KM236244">
    <property type="protein sequence ID" value="AIW04007.1"/>
    <property type="molecule type" value="Genomic_DNA"/>
</dbReference>
<name>A0A0A0RPN0_9CAUD</name>
<keyword evidence="2" id="KW-1185">Reference proteome</keyword>
<organism evidence="1 2">
    <name type="scientific">Salmonella phage Stitch</name>
    <dbReference type="NCBI Taxonomy" id="2991861"/>
    <lineage>
        <taxon>Viruses</taxon>
        <taxon>Duplodnaviria</taxon>
        <taxon>Heunggongvirae</taxon>
        <taxon>Uroviricota</taxon>
        <taxon>Caudoviricetes</taxon>
        <taxon>Demerecviridae</taxon>
        <taxon>Markadamsvirinae</taxon>
        <taxon>Epseptimavirus</taxon>
        <taxon>Epseptimavirus stitch</taxon>
    </lineage>
</organism>
<evidence type="ECO:0000313" key="2">
    <source>
        <dbReference type="Proteomes" id="UP000030204"/>
    </source>
</evidence>
<dbReference type="Proteomes" id="UP000030204">
    <property type="component" value="Segment"/>
</dbReference>
<dbReference type="RefSeq" id="YP_009145997.1">
    <property type="nucleotide sequence ID" value="NC_027297.1"/>
</dbReference>
<accession>A0A0A0RPN0</accession>
<dbReference type="OrthoDB" id="17899at10239"/>
<evidence type="ECO:0000313" key="1">
    <source>
        <dbReference type="EMBL" id="AIW04007.1"/>
    </source>
</evidence>
<sequence>MKRYLSVVFQTGGQRYTYEFPESWKIKEGDQVVVLTPREGFKVVTVKQVFPKDHEPSKSINYKMIHGLVRKVPRTEVEVDKTGEAKYQYTSYLDEMM</sequence>
<proteinExistence type="predicted"/>
<dbReference type="GeneID" id="24598877"/>